<dbReference type="RefSeq" id="WP_057404601.1">
    <property type="nucleotide sequence ID" value="NZ_LJQN01000067.1"/>
</dbReference>
<evidence type="ECO:0000256" key="1">
    <source>
        <dbReference type="ARBA" id="ARBA00004924"/>
    </source>
</evidence>
<reference evidence="3 4" key="1">
    <citation type="submission" date="2015-09" db="EMBL/GenBank/DDBJ databases">
        <title>Genome announcement of multiple Pseudomonas syringae strains.</title>
        <authorList>
            <person name="Thakur S."/>
            <person name="Wang P.W."/>
            <person name="Gong Y."/>
            <person name="Weir B.S."/>
            <person name="Guttman D.S."/>
        </authorList>
    </citation>
    <scope>NUCLEOTIDE SEQUENCE [LARGE SCALE GENOMIC DNA]</scope>
    <source>
        <strain evidence="3 4">ICMP9623</strain>
    </source>
</reference>
<dbReference type="GO" id="GO:0016410">
    <property type="term" value="F:N-acyltransferase activity"/>
    <property type="evidence" value="ECO:0007669"/>
    <property type="project" value="TreeGrafter"/>
</dbReference>
<feature type="domain" description="Acyltransferase MbtK/IucB-like conserved" evidence="2">
    <location>
        <begin position="167"/>
        <end position="214"/>
    </location>
</feature>
<dbReference type="PANTHER" id="PTHR31438:SF1">
    <property type="entry name" value="LYSINE N-ACYLTRANSFERASE C17G9.06C-RELATED"/>
    <property type="match status" value="1"/>
</dbReference>
<evidence type="ECO:0000313" key="4">
    <source>
        <dbReference type="Proteomes" id="UP000050545"/>
    </source>
</evidence>
<dbReference type="Pfam" id="PF13523">
    <property type="entry name" value="Acetyltransf_8"/>
    <property type="match status" value="1"/>
</dbReference>
<dbReference type="AlphaFoldDB" id="A0AB34UAA6"/>
<name>A0AB34UAA6_PSEA0</name>
<dbReference type="PANTHER" id="PTHR31438">
    <property type="entry name" value="LYSINE N-ACYLTRANSFERASE C17G9.06C-RELATED"/>
    <property type="match status" value="1"/>
</dbReference>
<dbReference type="InterPro" id="IPR019432">
    <property type="entry name" value="Acyltransferase_MbtK/IucB-like"/>
</dbReference>
<dbReference type="SMART" id="SM01006">
    <property type="entry name" value="AlcB"/>
    <property type="match status" value="1"/>
</dbReference>
<dbReference type="GO" id="GO:0019290">
    <property type="term" value="P:siderophore biosynthetic process"/>
    <property type="evidence" value="ECO:0007669"/>
    <property type="project" value="InterPro"/>
</dbReference>
<organism evidence="3 4">
    <name type="scientific">Pseudomonas amygdali pv. hibisci</name>
    <dbReference type="NCBI Taxonomy" id="251723"/>
    <lineage>
        <taxon>Bacteria</taxon>
        <taxon>Pseudomonadati</taxon>
        <taxon>Pseudomonadota</taxon>
        <taxon>Gammaproteobacteria</taxon>
        <taxon>Pseudomonadales</taxon>
        <taxon>Pseudomonadaceae</taxon>
        <taxon>Pseudomonas</taxon>
        <taxon>Pseudomonas amygdali</taxon>
    </lineage>
</organism>
<dbReference type="SUPFAM" id="SSF55729">
    <property type="entry name" value="Acyl-CoA N-acyltransferases (Nat)"/>
    <property type="match status" value="1"/>
</dbReference>
<dbReference type="Gene3D" id="3.40.630.30">
    <property type="match status" value="1"/>
</dbReference>
<protein>
    <submittedName>
        <fullName evidence="3">Siderophore biosynthesis protein, conserved region</fullName>
    </submittedName>
</protein>
<sequence length="341" mass="39253">MDAKLFTVPLRNGNQLIIKVEEEVVELSYGESPMLIAKINTVDEVCGASVKTVELSLRHEALWSLFYALIIIRPEAKFFFVEVDSLPVDLSVAVSECVALGEGWQRYVFSSADFLQVASPWLSPKRILQPAIDVEGDEGGAPIRLPKPRGECYRRFDPALQDILTFRRLEIESDLVMFNKWQNDPRVLPYWQEGGTLDDHFEYLSRIESDPHIYSMVACFSGEPFAYIEAYWAKEDRIAPFCEAQDYDRGFHVLVGEKQFLGRRRTDCLMSSIVHYLFLDDIRTDRIVVEPRADNSKVISLLRRHEFVLNKYFDFPHKRAALMTVGRKAFFARNHLCGTPD</sequence>
<comment type="caution">
    <text evidence="3">The sequence shown here is derived from an EMBL/GenBank/DDBJ whole genome shotgun (WGS) entry which is preliminary data.</text>
</comment>
<dbReference type="InterPro" id="IPR016181">
    <property type="entry name" value="Acyl_CoA_acyltransferase"/>
</dbReference>
<gene>
    <name evidence="3" type="ORF">ALO67_03966</name>
</gene>
<comment type="pathway">
    <text evidence="1">Siderophore biosynthesis.</text>
</comment>
<proteinExistence type="predicted"/>
<evidence type="ECO:0000259" key="2">
    <source>
        <dbReference type="SMART" id="SM01006"/>
    </source>
</evidence>
<dbReference type="EMBL" id="LJQN01000067">
    <property type="protein sequence ID" value="KPX55534.1"/>
    <property type="molecule type" value="Genomic_DNA"/>
</dbReference>
<evidence type="ECO:0000313" key="3">
    <source>
        <dbReference type="EMBL" id="KPX55534.1"/>
    </source>
</evidence>
<accession>A0AB34UAA6</accession>
<dbReference type="Proteomes" id="UP000050545">
    <property type="component" value="Unassembled WGS sequence"/>
</dbReference>